<sequence length="118" mass="13691">MDIESFRELCISRPGVTEEFPFDNNTLVFKVMGKMFALADVDHFVSINLKCDPEEAIRLREHYAGIRPGYHMNKKHWNTIEMDGSVPDAVVRELISESYRLVVNGLTRKMREELEGMK</sequence>
<evidence type="ECO:0000313" key="1">
    <source>
        <dbReference type="EMBL" id="MCA6073613.1"/>
    </source>
</evidence>
<dbReference type="PANTHER" id="PTHR35145">
    <property type="entry name" value="CYTOPLASMIC PROTEIN-RELATED"/>
    <property type="match status" value="1"/>
</dbReference>
<dbReference type="SUPFAM" id="SSF142906">
    <property type="entry name" value="YjbR-like"/>
    <property type="match status" value="1"/>
</dbReference>
<dbReference type="Pfam" id="PF04237">
    <property type="entry name" value="YjbR"/>
    <property type="match status" value="1"/>
</dbReference>
<keyword evidence="2" id="KW-1185">Reference proteome</keyword>
<dbReference type="GO" id="GO:0003677">
    <property type="term" value="F:DNA binding"/>
    <property type="evidence" value="ECO:0007669"/>
    <property type="project" value="UniProtKB-KW"/>
</dbReference>
<protein>
    <submittedName>
        <fullName evidence="1">MmcQ/YjbR family DNA-binding protein</fullName>
    </submittedName>
</protein>
<name>A0A9X1HML8_9BACT</name>
<dbReference type="Proteomes" id="UP001139409">
    <property type="component" value="Unassembled WGS sequence"/>
</dbReference>
<dbReference type="AlphaFoldDB" id="A0A9X1HML8"/>
<dbReference type="InterPro" id="IPR058532">
    <property type="entry name" value="YjbR/MT2646/Rv2570-like"/>
</dbReference>
<organism evidence="1 2">
    <name type="scientific">Fulvivirga sedimenti</name>
    <dbReference type="NCBI Taxonomy" id="2879465"/>
    <lineage>
        <taxon>Bacteria</taxon>
        <taxon>Pseudomonadati</taxon>
        <taxon>Bacteroidota</taxon>
        <taxon>Cytophagia</taxon>
        <taxon>Cytophagales</taxon>
        <taxon>Fulvivirgaceae</taxon>
        <taxon>Fulvivirga</taxon>
    </lineage>
</organism>
<dbReference type="RefSeq" id="WP_225696727.1">
    <property type="nucleotide sequence ID" value="NZ_JAIXNE010000001.1"/>
</dbReference>
<dbReference type="InterPro" id="IPR007351">
    <property type="entry name" value="YjbR"/>
</dbReference>
<reference evidence="1" key="1">
    <citation type="submission" date="2021-09" db="EMBL/GenBank/DDBJ databases">
        <title>Fulvivirga sp. isolated from coastal sediment.</title>
        <authorList>
            <person name="Yu H."/>
        </authorList>
    </citation>
    <scope>NUCLEOTIDE SEQUENCE</scope>
    <source>
        <strain evidence="1">1062</strain>
    </source>
</reference>
<proteinExistence type="predicted"/>
<dbReference type="InterPro" id="IPR038056">
    <property type="entry name" value="YjbR-like_sf"/>
</dbReference>
<dbReference type="EMBL" id="JAIXNE010000001">
    <property type="protein sequence ID" value="MCA6073613.1"/>
    <property type="molecule type" value="Genomic_DNA"/>
</dbReference>
<dbReference type="PANTHER" id="PTHR35145:SF1">
    <property type="entry name" value="CYTOPLASMIC PROTEIN"/>
    <property type="match status" value="1"/>
</dbReference>
<accession>A0A9X1HML8</accession>
<evidence type="ECO:0000313" key="2">
    <source>
        <dbReference type="Proteomes" id="UP001139409"/>
    </source>
</evidence>
<gene>
    <name evidence="1" type="ORF">LDX50_01985</name>
</gene>
<comment type="caution">
    <text evidence="1">The sequence shown here is derived from an EMBL/GenBank/DDBJ whole genome shotgun (WGS) entry which is preliminary data.</text>
</comment>
<keyword evidence="1" id="KW-0238">DNA-binding</keyword>
<dbReference type="Gene3D" id="3.90.1150.30">
    <property type="match status" value="1"/>
</dbReference>